<evidence type="ECO:0000256" key="3">
    <source>
        <dbReference type="ARBA" id="ARBA00038275"/>
    </source>
</evidence>
<dbReference type="AlphaFoldDB" id="A0A6J8DY50"/>
<feature type="region of interest" description="Disordered" evidence="7">
    <location>
        <begin position="482"/>
        <end position="505"/>
    </location>
</feature>
<keyword evidence="6" id="KW-0175">Coiled coil</keyword>
<dbReference type="PROSITE" id="PS50293">
    <property type="entry name" value="TPR_REGION"/>
    <property type="match status" value="1"/>
</dbReference>
<dbReference type="GO" id="GO:0101031">
    <property type="term" value="C:protein folding chaperone complex"/>
    <property type="evidence" value="ECO:0007669"/>
    <property type="project" value="TreeGrafter"/>
</dbReference>
<dbReference type="InterPro" id="IPR051966">
    <property type="entry name" value="RPAP3"/>
</dbReference>
<dbReference type="InterPro" id="IPR025986">
    <property type="entry name" value="RPAP3-like_C"/>
</dbReference>
<evidence type="ECO:0000313" key="9">
    <source>
        <dbReference type="EMBL" id="CAC5411720.1"/>
    </source>
</evidence>
<dbReference type="Proteomes" id="UP000507470">
    <property type="component" value="Unassembled WGS sequence"/>
</dbReference>
<feature type="compositionally biased region" description="Basic residues" evidence="7">
    <location>
        <begin position="169"/>
        <end position="186"/>
    </location>
</feature>
<dbReference type="Pfam" id="PF00515">
    <property type="entry name" value="TPR_1"/>
    <property type="match status" value="1"/>
</dbReference>
<evidence type="ECO:0000256" key="5">
    <source>
        <dbReference type="PROSITE-ProRule" id="PRU00339"/>
    </source>
</evidence>
<gene>
    <name evidence="9" type="ORF">MCOR_44774</name>
</gene>
<keyword evidence="1" id="KW-0677">Repeat</keyword>
<reference evidence="9 10" key="1">
    <citation type="submission" date="2020-06" db="EMBL/GenBank/DDBJ databases">
        <authorList>
            <person name="Li R."/>
            <person name="Bekaert M."/>
        </authorList>
    </citation>
    <scope>NUCLEOTIDE SEQUENCE [LARGE SCALE GENOMIC DNA]</scope>
    <source>
        <strain evidence="10">wild</strain>
    </source>
</reference>
<feature type="domain" description="RNA-polymerase II-associated protein 3-like C-terminal" evidence="8">
    <location>
        <begin position="613"/>
        <end position="701"/>
    </location>
</feature>
<dbReference type="SUPFAM" id="SSF48452">
    <property type="entry name" value="TPR-like"/>
    <property type="match status" value="1"/>
</dbReference>
<dbReference type="PANTHER" id="PTHR46423">
    <property type="entry name" value="RNA POLYMERASE II-ASSOCIATED PROTEIN 3"/>
    <property type="match status" value="1"/>
</dbReference>
<dbReference type="Pfam" id="PF13181">
    <property type="entry name" value="TPR_8"/>
    <property type="match status" value="1"/>
</dbReference>
<keyword evidence="10" id="KW-1185">Reference proteome</keyword>
<name>A0A6J8DY50_MYTCO</name>
<feature type="coiled-coil region" evidence="6">
    <location>
        <begin position="450"/>
        <end position="477"/>
    </location>
</feature>
<evidence type="ECO:0000256" key="7">
    <source>
        <dbReference type="SAM" id="MobiDB-lite"/>
    </source>
</evidence>
<dbReference type="Gene3D" id="1.25.40.10">
    <property type="entry name" value="Tetratricopeptide repeat domain"/>
    <property type="match status" value="1"/>
</dbReference>
<feature type="repeat" description="TPR" evidence="5">
    <location>
        <begin position="424"/>
        <end position="457"/>
    </location>
</feature>
<dbReference type="EMBL" id="CACVKT020007904">
    <property type="protein sequence ID" value="CAC5411720.1"/>
    <property type="molecule type" value="Genomic_DNA"/>
</dbReference>
<dbReference type="InterPro" id="IPR011011">
    <property type="entry name" value="Znf_FYVE_PHD"/>
</dbReference>
<feature type="region of interest" description="Disordered" evidence="7">
    <location>
        <begin position="528"/>
        <end position="574"/>
    </location>
</feature>
<sequence>MRAHIEQVVTRYEICRLASKAYLTSLTPSNLLSSFKRTGIHPFNPQAFDKSVLRPSEVLQQLTTEPEPIILTLNNSVPGMSEDNPENTVVHTLAEGDHVANQEDENDNPLQDLNTFFTKRVSKVPTKKPSKPRKILSKITSGKALTEDETFNKITECVQQRQLKEKSVKSSKKATKRKEKPTKPKKSKLEKEIDSQIPSTSGIISGVHGPLIVEDSCELTDSDDDRDNIPCCICNQRYPPSLGHCISLTIVNWAQCDKCDHWTHLRYCSPVTVVRMKSKFDIPPVRNCMFKKKKKKVKKSKDETGKPSRISGYDYRKWDKFNVDKELEKIEAQEKSESSEYETDEEWEMERKKHMANLEKEKGNDNFKRQDYALAIEGYTKAIELDPTNAIMPANRAMALLKQEKYGAAEADCLQALSLDPLYVKAYLRLGAARFELKKLDTAKDAFEKALRLEPQNKTAQKELERIEKELTKDKMVEQKDMTKSPDEGLVKPITKPSDQKSKKPLVRIQIEEIGGEDDTHRRAAIEEVEKSQSEAKKQITSQDNKMFEKFTSSTGSLKSTENHRNSDKASTKIKESVKTLSEDSSIKLDLKDVAKSIPDESKSVSPRSMPVPQSSFQFQTDYKELKSDLRSFYVYLKKINPEDYPKLFGQFLDAEIVLNMLNVFKNFFIPAEEDFYTCMCHLAKVKRFNMTVMFFSKKEKSVISELIGHLQKTEKVTSTELQKLKKMYEIS</sequence>
<dbReference type="PANTHER" id="PTHR46423:SF1">
    <property type="entry name" value="RNA POLYMERASE II-ASSOCIATED PROTEIN 3"/>
    <property type="match status" value="1"/>
</dbReference>
<dbReference type="SUPFAM" id="SSF57903">
    <property type="entry name" value="FYVE/PHD zinc finger"/>
    <property type="match status" value="1"/>
</dbReference>
<dbReference type="OrthoDB" id="629492at2759"/>
<feature type="compositionally biased region" description="Basic and acidic residues" evidence="7">
    <location>
        <begin position="561"/>
        <end position="574"/>
    </location>
</feature>
<feature type="compositionally biased region" description="Basic and acidic residues" evidence="7">
    <location>
        <begin position="528"/>
        <end position="538"/>
    </location>
</feature>
<proteinExistence type="inferred from homology"/>
<evidence type="ECO:0000313" key="10">
    <source>
        <dbReference type="Proteomes" id="UP000507470"/>
    </source>
</evidence>
<feature type="region of interest" description="Disordered" evidence="7">
    <location>
        <begin position="165"/>
        <end position="196"/>
    </location>
</feature>
<feature type="compositionally biased region" description="Polar residues" evidence="7">
    <location>
        <begin position="539"/>
        <end position="560"/>
    </location>
</feature>
<evidence type="ECO:0000256" key="1">
    <source>
        <dbReference type="ARBA" id="ARBA00022737"/>
    </source>
</evidence>
<dbReference type="InterPro" id="IPR019734">
    <property type="entry name" value="TPR_rpt"/>
</dbReference>
<dbReference type="PROSITE" id="PS50005">
    <property type="entry name" value="TPR"/>
    <property type="match status" value="2"/>
</dbReference>
<evidence type="ECO:0000259" key="8">
    <source>
        <dbReference type="Pfam" id="PF13877"/>
    </source>
</evidence>
<evidence type="ECO:0000256" key="4">
    <source>
        <dbReference type="ARBA" id="ARBA00040133"/>
    </source>
</evidence>
<organism evidence="9 10">
    <name type="scientific">Mytilus coruscus</name>
    <name type="common">Sea mussel</name>
    <dbReference type="NCBI Taxonomy" id="42192"/>
    <lineage>
        <taxon>Eukaryota</taxon>
        <taxon>Metazoa</taxon>
        <taxon>Spiralia</taxon>
        <taxon>Lophotrochozoa</taxon>
        <taxon>Mollusca</taxon>
        <taxon>Bivalvia</taxon>
        <taxon>Autobranchia</taxon>
        <taxon>Pteriomorphia</taxon>
        <taxon>Mytilida</taxon>
        <taxon>Mytiloidea</taxon>
        <taxon>Mytilidae</taxon>
        <taxon>Mytilinae</taxon>
        <taxon>Mytilus</taxon>
    </lineage>
</organism>
<dbReference type="InterPro" id="IPR011990">
    <property type="entry name" value="TPR-like_helical_dom_sf"/>
</dbReference>
<comment type="similarity">
    <text evidence="3">Belongs to the RPAP3 family.</text>
</comment>
<evidence type="ECO:0000256" key="6">
    <source>
        <dbReference type="SAM" id="Coils"/>
    </source>
</evidence>
<feature type="repeat" description="TPR" evidence="5">
    <location>
        <begin position="356"/>
        <end position="389"/>
    </location>
</feature>
<accession>A0A6J8DY50</accession>
<protein>
    <recommendedName>
        <fullName evidence="4">RNA polymerase II-associated protein 3</fullName>
    </recommendedName>
</protein>
<dbReference type="SMART" id="SM00028">
    <property type="entry name" value="TPR"/>
    <property type="match status" value="3"/>
</dbReference>
<dbReference type="Pfam" id="PF13877">
    <property type="entry name" value="RPAP3_C"/>
    <property type="match status" value="1"/>
</dbReference>
<keyword evidence="2 5" id="KW-0802">TPR repeat</keyword>
<evidence type="ECO:0000256" key="2">
    <source>
        <dbReference type="ARBA" id="ARBA00022803"/>
    </source>
</evidence>